<dbReference type="Gene3D" id="1.10.1130.10">
    <property type="entry name" value="Flavocytochrome C3, Chain A"/>
    <property type="match status" value="1"/>
</dbReference>
<feature type="chain" id="PRO_5037738797" description="Cytochrome c-552/4 domain-containing protein" evidence="1">
    <location>
        <begin position="25"/>
        <end position="488"/>
    </location>
</feature>
<feature type="signal peptide" evidence="1">
    <location>
        <begin position="1"/>
        <end position="24"/>
    </location>
</feature>
<dbReference type="Gene3D" id="2.60.40.4070">
    <property type="match status" value="1"/>
</dbReference>
<evidence type="ECO:0000313" key="3">
    <source>
        <dbReference type="EMBL" id="MBI5170545.1"/>
    </source>
</evidence>
<dbReference type="Pfam" id="PF13435">
    <property type="entry name" value="Cytochrome_C554"/>
    <property type="match status" value="1"/>
</dbReference>
<evidence type="ECO:0000313" key="4">
    <source>
        <dbReference type="Proteomes" id="UP000696931"/>
    </source>
</evidence>
<gene>
    <name evidence="3" type="ORF">HZA61_13740</name>
</gene>
<dbReference type="AlphaFoldDB" id="A0A933W2X5"/>
<dbReference type="InterPro" id="IPR023155">
    <property type="entry name" value="Cyt_c-552/4"/>
</dbReference>
<evidence type="ECO:0000256" key="1">
    <source>
        <dbReference type="SAM" id="SignalP"/>
    </source>
</evidence>
<proteinExistence type="predicted"/>
<dbReference type="SUPFAM" id="SSF48695">
    <property type="entry name" value="Multiheme cytochromes"/>
    <property type="match status" value="1"/>
</dbReference>
<accession>A0A933W2X5</accession>
<sequence length="488" mass="51415">MPRRTRLALFAAAVLVGTAGIAAAIPPLGDHVVLSWNDLGMHCMNQWSADFMVLPPFNNLQAQVIRRGSATSKPYLLVSGVDLEYSIPGNTTSMGKTDFWTYAPAIFGVTLPPDVGLTGKGLTGTLDPAGGSMYEAKGIPITPFDDAQPTVEKPYQRALVIARDTQGHELARSTPVIPVSIEVNCVSSGCHASINGILNGHPRVAGFDPNVRPILCAKCHASPALGTAGRPEARYFSFQIHDRHQFLDQQMSGVDLCNKCHPGPKTQCLRGAMSQRHALSCQSCHGNMAAMASSIENGRVPWANEPSCGTCHGAAYAEQPGKLYRMSTGHGGVACEACHGSTHADFPSREENDNANNVALQGYAGTLRECAVCHGDGVPQGGGPHVASTAGVGDELLASAARLSVSPNPVRQACSFGAGATPGVSGRLLVHDAQGRIVRMLEATPASARVVLAWDGRDARGVRVGPGTYFARWQQDGRTSAARVTVVR</sequence>
<keyword evidence="1" id="KW-0732">Signal</keyword>
<organism evidence="3 4">
    <name type="scientific">Eiseniibacteriota bacterium</name>
    <dbReference type="NCBI Taxonomy" id="2212470"/>
    <lineage>
        <taxon>Bacteria</taxon>
        <taxon>Candidatus Eiseniibacteriota</taxon>
    </lineage>
</organism>
<dbReference type="Proteomes" id="UP000696931">
    <property type="component" value="Unassembled WGS sequence"/>
</dbReference>
<comment type="caution">
    <text evidence="3">The sequence shown here is derived from an EMBL/GenBank/DDBJ whole genome shotgun (WGS) entry which is preliminary data.</text>
</comment>
<reference evidence="3" key="1">
    <citation type="submission" date="2020-07" db="EMBL/GenBank/DDBJ databases">
        <title>Huge and variable diversity of episymbiotic CPR bacteria and DPANN archaea in groundwater ecosystems.</title>
        <authorList>
            <person name="He C.Y."/>
            <person name="Keren R."/>
            <person name="Whittaker M."/>
            <person name="Farag I.F."/>
            <person name="Doudna J."/>
            <person name="Cate J.H.D."/>
            <person name="Banfield J.F."/>
        </authorList>
    </citation>
    <scope>NUCLEOTIDE SEQUENCE</scope>
    <source>
        <strain evidence="3">NC_groundwater_1813_Pr3_B-0.1um_71_17</strain>
    </source>
</reference>
<protein>
    <recommendedName>
        <fullName evidence="2">Cytochrome c-552/4 domain-containing protein</fullName>
    </recommendedName>
</protein>
<name>A0A933W2X5_UNCEI</name>
<dbReference type="InterPro" id="IPR036280">
    <property type="entry name" value="Multihaem_cyt_sf"/>
</dbReference>
<feature type="domain" description="Cytochrome c-552/4" evidence="2">
    <location>
        <begin position="257"/>
        <end position="340"/>
    </location>
</feature>
<dbReference type="EMBL" id="JACRIW010000097">
    <property type="protein sequence ID" value="MBI5170545.1"/>
    <property type="molecule type" value="Genomic_DNA"/>
</dbReference>
<evidence type="ECO:0000259" key="2">
    <source>
        <dbReference type="Pfam" id="PF13435"/>
    </source>
</evidence>
<dbReference type="CDD" id="cd08168">
    <property type="entry name" value="Cytochrom_C3"/>
    <property type="match status" value="1"/>
</dbReference>